<name>A0A917NNE8_9PROT</name>
<dbReference type="Proteomes" id="UP000661507">
    <property type="component" value="Unassembled WGS sequence"/>
</dbReference>
<reference evidence="1" key="1">
    <citation type="journal article" date="2014" name="Int. J. Syst. Evol. Microbiol.">
        <title>Complete genome sequence of Corynebacterium casei LMG S-19264T (=DSM 44701T), isolated from a smear-ripened cheese.</title>
        <authorList>
            <consortium name="US DOE Joint Genome Institute (JGI-PGF)"/>
            <person name="Walter F."/>
            <person name="Albersmeier A."/>
            <person name="Kalinowski J."/>
            <person name="Ruckert C."/>
        </authorList>
    </citation>
    <scope>NUCLEOTIDE SEQUENCE</scope>
    <source>
        <strain evidence="1">CGMCC 1.3617</strain>
    </source>
</reference>
<dbReference type="AlphaFoldDB" id="A0A917NNE8"/>
<evidence type="ECO:0000313" key="1">
    <source>
        <dbReference type="EMBL" id="GGJ13769.1"/>
    </source>
</evidence>
<proteinExistence type="predicted"/>
<sequence length="75" mass="7407">MARHPAGRAMAIIALIGALVSLDGCEMAASDAALPKDVAGGRVEAACQGIGGRYIANADTARTFGPVTVVRPGAG</sequence>
<organism evidence="1 2">
    <name type="scientific">Neoroseomonas lacus</name>
    <dbReference type="NCBI Taxonomy" id="287609"/>
    <lineage>
        <taxon>Bacteria</taxon>
        <taxon>Pseudomonadati</taxon>
        <taxon>Pseudomonadota</taxon>
        <taxon>Alphaproteobacteria</taxon>
        <taxon>Acetobacterales</taxon>
        <taxon>Acetobacteraceae</taxon>
        <taxon>Neoroseomonas</taxon>
    </lineage>
</organism>
<comment type="caution">
    <text evidence="1">The sequence shown here is derived from an EMBL/GenBank/DDBJ whole genome shotgun (WGS) entry which is preliminary data.</text>
</comment>
<dbReference type="EMBL" id="BMKW01000004">
    <property type="protein sequence ID" value="GGJ13769.1"/>
    <property type="molecule type" value="Genomic_DNA"/>
</dbReference>
<accession>A0A917NNE8</accession>
<dbReference type="RefSeq" id="WP_188967006.1">
    <property type="nucleotide sequence ID" value="NZ_BMKW01000004.1"/>
</dbReference>
<reference evidence="1" key="2">
    <citation type="submission" date="2020-09" db="EMBL/GenBank/DDBJ databases">
        <authorList>
            <person name="Sun Q."/>
            <person name="Zhou Y."/>
        </authorList>
    </citation>
    <scope>NUCLEOTIDE SEQUENCE</scope>
    <source>
        <strain evidence="1">CGMCC 1.3617</strain>
    </source>
</reference>
<gene>
    <name evidence="1" type="ORF">GCM10011320_21220</name>
</gene>
<evidence type="ECO:0000313" key="2">
    <source>
        <dbReference type="Proteomes" id="UP000661507"/>
    </source>
</evidence>
<protein>
    <submittedName>
        <fullName evidence="1">Uncharacterized protein</fullName>
    </submittedName>
</protein>
<keyword evidence="2" id="KW-1185">Reference proteome</keyword>